<protein>
    <recommendedName>
        <fullName evidence="3">HTH merR-type domain-containing protein</fullName>
    </recommendedName>
</protein>
<proteinExistence type="predicted"/>
<evidence type="ECO:0008006" key="3">
    <source>
        <dbReference type="Google" id="ProtNLM"/>
    </source>
</evidence>
<dbReference type="STRING" id="573370.DMR_41760"/>
<organism evidence="1 2">
    <name type="scientific">Solidesulfovibrio magneticus (strain ATCC 700980 / DSM 13731 / RS-1)</name>
    <name type="common">Desulfovibrio magneticus</name>
    <dbReference type="NCBI Taxonomy" id="573370"/>
    <lineage>
        <taxon>Bacteria</taxon>
        <taxon>Pseudomonadati</taxon>
        <taxon>Thermodesulfobacteriota</taxon>
        <taxon>Desulfovibrionia</taxon>
        <taxon>Desulfovibrionales</taxon>
        <taxon>Desulfovibrionaceae</taxon>
        <taxon>Solidesulfovibrio</taxon>
    </lineage>
</organism>
<dbReference type="Proteomes" id="UP000009071">
    <property type="component" value="Chromosome"/>
</dbReference>
<dbReference type="eggNOG" id="ENOG502ZMHE">
    <property type="taxonomic scope" value="Bacteria"/>
</dbReference>
<dbReference type="Gene3D" id="1.10.1660.10">
    <property type="match status" value="1"/>
</dbReference>
<name>C4XPW7_SOLM1</name>
<reference evidence="1 2" key="1">
    <citation type="journal article" date="2009" name="Genome Res.">
        <title>Whole genome sequence of Desulfovibrio magneticus strain RS-1 revealed common gene clusters in magnetotactic bacteria.</title>
        <authorList>
            <person name="Nakazawa H."/>
            <person name="Arakaki A."/>
            <person name="Narita-Yamada S."/>
            <person name="Yashiro I."/>
            <person name="Jinno K."/>
            <person name="Aoki N."/>
            <person name="Tsuruyama A."/>
            <person name="Okamura Y."/>
            <person name="Tanikawa S."/>
            <person name="Fujita N."/>
            <person name="Takeyama H."/>
            <person name="Matsunaga T."/>
        </authorList>
    </citation>
    <scope>NUCLEOTIDE SEQUENCE [LARGE SCALE GENOMIC DNA]</scope>
    <source>
        <strain evidence="2">ATCC 700980 / DSM 13731 / RS-1</strain>
    </source>
</reference>
<dbReference type="KEGG" id="dma:DMR_41760"/>
<keyword evidence="2" id="KW-1185">Reference proteome</keyword>
<dbReference type="OrthoDB" id="9792348at2"/>
<gene>
    <name evidence="1" type="ordered locus">DMR_41760</name>
</gene>
<dbReference type="AlphaFoldDB" id="C4XPW7"/>
<dbReference type="EMBL" id="AP010904">
    <property type="protein sequence ID" value="BAH77667.1"/>
    <property type="molecule type" value="Genomic_DNA"/>
</dbReference>
<dbReference type="RefSeq" id="WP_015862792.1">
    <property type="nucleotide sequence ID" value="NC_012796.1"/>
</dbReference>
<evidence type="ECO:0000313" key="2">
    <source>
        <dbReference type="Proteomes" id="UP000009071"/>
    </source>
</evidence>
<dbReference type="HOGENOM" id="CLU_1270610_0_0_7"/>
<accession>C4XPW7</accession>
<evidence type="ECO:0000313" key="1">
    <source>
        <dbReference type="EMBL" id="BAH77667.1"/>
    </source>
</evidence>
<sequence>MKDLLQKFSRWEGTAAELAALLLTLTPETGLENDSITANERLVRNYVQLGILRKPERRGKEAYFGVRQIIEYLAARILLNDGWPLAKIAEMTSEASIDELTDLLPRQNIKNRAQNLVEQFKQRSGIIDNDTCRHPISYCRKRPTVISSSHNNDLPSPLPNKLIHSKRRDVVCLELTSWCHLYADIEGIENMEPDTAELLGNALTELLKIEHAKKGDR</sequence>